<gene>
    <name evidence="2" type="ORF">I4W93_017545</name>
</gene>
<sequence>MKAGLICIAVITLSGCQVLPLPAVSEPQPEPRLEAEPSPILMPEPEQVLAPLRIADDAVTLQGWVNYRAAMLNRINEERELLNSDSQQDDVWQLKRTILQLHPDTPYLTRLRVQMQSAEQLASLPPALAALLSWDLTFNQKLLEAESAVSALTRLNAQQHDNIERLQKTNKELQKKIDALTQIEAQLNQPTAVKEDNDGQPQP</sequence>
<evidence type="ECO:0000313" key="3">
    <source>
        <dbReference type="Proteomes" id="UP000663814"/>
    </source>
</evidence>
<accession>A0ABS7XDJ3</accession>
<dbReference type="RefSeq" id="WP_205312164.1">
    <property type="nucleotide sequence ID" value="NZ_JAERPS020000007.1"/>
</dbReference>
<keyword evidence="1" id="KW-0175">Coiled coil</keyword>
<proteinExistence type="predicted"/>
<name>A0ABS7XDJ3_9GAMM</name>
<organism evidence="2 3">
    <name type="scientific">Rheinheimera maricola</name>
    <dbReference type="NCBI Taxonomy" id="2793282"/>
    <lineage>
        <taxon>Bacteria</taxon>
        <taxon>Pseudomonadati</taxon>
        <taxon>Pseudomonadota</taxon>
        <taxon>Gammaproteobacteria</taxon>
        <taxon>Chromatiales</taxon>
        <taxon>Chromatiaceae</taxon>
        <taxon>Rheinheimera</taxon>
    </lineage>
</organism>
<dbReference type="PROSITE" id="PS51257">
    <property type="entry name" value="PROKAR_LIPOPROTEIN"/>
    <property type="match status" value="1"/>
</dbReference>
<evidence type="ECO:0000256" key="1">
    <source>
        <dbReference type="SAM" id="Coils"/>
    </source>
</evidence>
<reference evidence="2 3" key="1">
    <citation type="submission" date="2021-08" db="EMBL/GenBank/DDBJ databases">
        <title>Rheinheimera aquimaris sp. nov., isolated from seawater of the East Sea in Korea.</title>
        <authorList>
            <person name="Kim K.H."/>
            <person name="Wenting R."/>
            <person name="Kim K.R."/>
            <person name="Jeon C.O."/>
        </authorList>
    </citation>
    <scope>NUCLEOTIDE SEQUENCE [LARGE SCALE GENOMIC DNA]</scope>
    <source>
        <strain evidence="2 3">MA-13</strain>
    </source>
</reference>
<evidence type="ECO:0000313" key="2">
    <source>
        <dbReference type="EMBL" id="MBZ9613401.1"/>
    </source>
</evidence>
<dbReference type="Proteomes" id="UP000663814">
    <property type="component" value="Unassembled WGS sequence"/>
</dbReference>
<keyword evidence="3" id="KW-1185">Reference proteome</keyword>
<dbReference type="EMBL" id="JAERPS020000007">
    <property type="protein sequence ID" value="MBZ9613401.1"/>
    <property type="molecule type" value="Genomic_DNA"/>
</dbReference>
<comment type="caution">
    <text evidence="2">The sequence shown here is derived from an EMBL/GenBank/DDBJ whole genome shotgun (WGS) entry which is preliminary data.</text>
</comment>
<feature type="coiled-coil region" evidence="1">
    <location>
        <begin position="149"/>
        <end position="186"/>
    </location>
</feature>
<protein>
    <submittedName>
        <fullName evidence="2">Uncharacterized protein</fullName>
    </submittedName>
</protein>